<dbReference type="GO" id="GO:0043461">
    <property type="term" value="P:proton-transporting ATP synthase complex assembly"/>
    <property type="evidence" value="ECO:0007669"/>
    <property type="project" value="InterPro"/>
</dbReference>
<evidence type="ECO:0000256" key="3">
    <source>
        <dbReference type="ARBA" id="ARBA00023186"/>
    </source>
</evidence>
<dbReference type="Proteomes" id="UP001196068">
    <property type="component" value="Unassembled WGS sequence"/>
</dbReference>
<keyword evidence="6" id="KW-1185">Reference proteome</keyword>
<feature type="transmembrane region" description="Helical" evidence="4">
    <location>
        <begin position="160"/>
        <end position="182"/>
    </location>
</feature>
<dbReference type="EMBL" id="JAAEDH010000018">
    <property type="protein sequence ID" value="MBR0656453.1"/>
    <property type="molecule type" value="Genomic_DNA"/>
</dbReference>
<dbReference type="Gene3D" id="1.10.3580.10">
    <property type="entry name" value="ATP12 ATPase"/>
    <property type="match status" value="1"/>
</dbReference>
<reference evidence="5" key="1">
    <citation type="submission" date="2020-01" db="EMBL/GenBank/DDBJ databases">
        <authorList>
            <person name="Rat A."/>
        </authorList>
    </citation>
    <scope>NUCLEOTIDE SEQUENCE</scope>
    <source>
        <strain evidence="5">LMG 28251</strain>
    </source>
</reference>
<comment type="caution">
    <text evidence="5">The sequence shown here is derived from an EMBL/GenBank/DDBJ whole genome shotgun (WGS) entry which is preliminary data.</text>
</comment>
<keyword evidence="4" id="KW-1133">Transmembrane helix</keyword>
<dbReference type="PANTHER" id="PTHR21013">
    <property type="entry name" value="ATP SYNTHASE MITOCHONDRIAL F1 COMPLEX ASSEMBLY FACTOR 2/ATP12 PROTEIN, MITOCHONDRIAL PRECURSOR"/>
    <property type="match status" value="1"/>
</dbReference>
<dbReference type="SUPFAM" id="SSF160909">
    <property type="entry name" value="ATP12-like"/>
    <property type="match status" value="1"/>
</dbReference>
<keyword evidence="4" id="KW-0812">Transmembrane</keyword>
<keyword evidence="3" id="KW-0143">Chaperone</keyword>
<dbReference type="InterPro" id="IPR042272">
    <property type="entry name" value="ATP12_ATP_synth-F1-assembly_N"/>
</dbReference>
<proteinExistence type="inferred from homology"/>
<dbReference type="InterPro" id="IPR011419">
    <property type="entry name" value="ATP12_ATP_synth-F1-assembly"/>
</dbReference>
<sequence length="236" mass="24482">MKRFWDIAESAPQGDGLHAVLLDGRPMRLPGEAAFAVPGRALADAVAAEWQAAGGARDGEFTAEDIPLTRLAATGVARIAPDPAPTIAGLAGYAETDLLCYRATISRLAERQTAAWQPLLDWAERAFGARLVVTEGVMPVPQPAASLKALRQALGGLSPLALAALGLAVPVLGSLVLGLALAHGRLDAETAFTLSVLDELDQEAVWGADAEAQASRARRAGDVALAARLLSLLDRG</sequence>
<evidence type="ECO:0000313" key="6">
    <source>
        <dbReference type="Proteomes" id="UP001196068"/>
    </source>
</evidence>
<keyword evidence="4" id="KW-0472">Membrane</keyword>
<evidence type="ECO:0000256" key="2">
    <source>
        <dbReference type="ARBA" id="ARBA00022946"/>
    </source>
</evidence>
<evidence type="ECO:0000256" key="4">
    <source>
        <dbReference type="SAM" id="Phobius"/>
    </source>
</evidence>
<protein>
    <submittedName>
        <fullName evidence="5">Chaperone, ATP12</fullName>
    </submittedName>
</protein>
<name>A0AAF1K051_9PROT</name>
<dbReference type="Pfam" id="PF07542">
    <property type="entry name" value="ATP12"/>
    <property type="match status" value="1"/>
</dbReference>
<dbReference type="PANTHER" id="PTHR21013:SF10">
    <property type="entry name" value="ATP SYNTHASE MITOCHONDRIAL F1 COMPLEX ASSEMBLY FACTOR 2"/>
    <property type="match status" value="1"/>
</dbReference>
<keyword evidence="2" id="KW-0809">Transit peptide</keyword>
<evidence type="ECO:0000256" key="1">
    <source>
        <dbReference type="ARBA" id="ARBA00008231"/>
    </source>
</evidence>
<evidence type="ECO:0000313" key="5">
    <source>
        <dbReference type="EMBL" id="MBR0656453.1"/>
    </source>
</evidence>
<accession>A0AAF1K051</accession>
<organism evidence="5 6">
    <name type="scientific">Plastoroseomonas arctica</name>
    <dbReference type="NCBI Taxonomy" id="1509237"/>
    <lineage>
        <taxon>Bacteria</taxon>
        <taxon>Pseudomonadati</taxon>
        <taxon>Pseudomonadota</taxon>
        <taxon>Alphaproteobacteria</taxon>
        <taxon>Acetobacterales</taxon>
        <taxon>Acetobacteraceae</taxon>
        <taxon>Plastoroseomonas</taxon>
    </lineage>
</organism>
<dbReference type="Gene3D" id="3.30.2180.10">
    <property type="entry name" value="ATP12-like"/>
    <property type="match status" value="1"/>
</dbReference>
<gene>
    <name evidence="5" type="ORF">GXW79_15330</name>
</gene>
<dbReference type="InterPro" id="IPR023335">
    <property type="entry name" value="ATP12_ortho_dom_sf"/>
</dbReference>
<dbReference type="RefSeq" id="WP_211875315.1">
    <property type="nucleotide sequence ID" value="NZ_JAAEDH010000018.1"/>
</dbReference>
<dbReference type="AlphaFoldDB" id="A0AAF1K051"/>
<reference evidence="5" key="2">
    <citation type="journal article" date="2021" name="Syst. Appl. Microbiol.">
        <title>Roseomonas hellenica sp. nov., isolated from roots of wild-growing Alkanna tinctoria.</title>
        <authorList>
            <person name="Rat A."/>
            <person name="Naranjo H.D."/>
            <person name="Lebbe L."/>
            <person name="Cnockaert M."/>
            <person name="Krigas N."/>
            <person name="Grigoriadou K."/>
            <person name="Maloupa E."/>
            <person name="Willems A."/>
        </authorList>
    </citation>
    <scope>NUCLEOTIDE SEQUENCE</scope>
    <source>
        <strain evidence="5">LMG 28251</strain>
    </source>
</reference>
<comment type="similarity">
    <text evidence="1">Belongs to the ATP12 family.</text>
</comment>